<name>A0ABU6KCV6_9BACI</name>
<dbReference type="PANTHER" id="PTHR30514:SF18">
    <property type="entry name" value="RPIR-FAMILY TRANSCRIPTIONAL REGULATOR"/>
    <property type="match status" value="1"/>
</dbReference>
<dbReference type="Gene3D" id="3.40.50.10490">
    <property type="entry name" value="Glucose-6-phosphate isomerase like protein, domain 1"/>
    <property type="match status" value="1"/>
</dbReference>
<dbReference type="Pfam" id="PF01418">
    <property type="entry name" value="HTH_6"/>
    <property type="match status" value="1"/>
</dbReference>
<dbReference type="SUPFAM" id="SSF46689">
    <property type="entry name" value="Homeodomain-like"/>
    <property type="match status" value="1"/>
</dbReference>
<dbReference type="Gene3D" id="1.10.10.10">
    <property type="entry name" value="Winged helix-like DNA-binding domain superfamily/Winged helix DNA-binding domain"/>
    <property type="match status" value="1"/>
</dbReference>
<evidence type="ECO:0000313" key="7">
    <source>
        <dbReference type="Proteomes" id="UP001335737"/>
    </source>
</evidence>
<dbReference type="InterPro" id="IPR036388">
    <property type="entry name" value="WH-like_DNA-bd_sf"/>
</dbReference>
<evidence type="ECO:0000256" key="1">
    <source>
        <dbReference type="ARBA" id="ARBA00023015"/>
    </source>
</evidence>
<dbReference type="SUPFAM" id="SSF53697">
    <property type="entry name" value="SIS domain"/>
    <property type="match status" value="1"/>
</dbReference>
<dbReference type="CDD" id="cd05013">
    <property type="entry name" value="SIS_RpiR"/>
    <property type="match status" value="1"/>
</dbReference>
<dbReference type="InterPro" id="IPR000281">
    <property type="entry name" value="HTH_RpiR"/>
</dbReference>
<dbReference type="InterPro" id="IPR009057">
    <property type="entry name" value="Homeodomain-like_sf"/>
</dbReference>
<dbReference type="PANTHER" id="PTHR30514">
    <property type="entry name" value="GLUCOKINASE"/>
    <property type="match status" value="1"/>
</dbReference>
<reference evidence="6 7" key="1">
    <citation type="journal article" date="2024" name="Int. J. Syst. Evol. Microbiol.">
        <title>Virgibacillus tibetensis sp. nov., isolated from salt lake on the Tibetan Plateau of China.</title>
        <authorList>
            <person name="Phurbu D."/>
            <person name="Liu Z.-X."/>
            <person name="Wang R."/>
            <person name="Zheng Y.-Y."/>
            <person name="Liu H.-C."/>
            <person name="Zhou Y.-G."/>
            <person name="Yu Y.-J."/>
            <person name="Li A.-H."/>
        </authorList>
    </citation>
    <scope>NUCLEOTIDE SEQUENCE [LARGE SCALE GENOMIC DNA]</scope>
    <source>
        <strain evidence="6 7">C22-A2</strain>
    </source>
</reference>
<dbReference type="PROSITE" id="PS51464">
    <property type="entry name" value="SIS"/>
    <property type="match status" value="1"/>
</dbReference>
<organism evidence="6 7">
    <name type="scientific">Virgibacillus tibetensis</name>
    <dbReference type="NCBI Taxonomy" id="3042313"/>
    <lineage>
        <taxon>Bacteria</taxon>
        <taxon>Bacillati</taxon>
        <taxon>Bacillota</taxon>
        <taxon>Bacilli</taxon>
        <taxon>Bacillales</taxon>
        <taxon>Bacillaceae</taxon>
        <taxon>Virgibacillus</taxon>
    </lineage>
</organism>
<dbReference type="Pfam" id="PF01380">
    <property type="entry name" value="SIS"/>
    <property type="match status" value="1"/>
</dbReference>
<evidence type="ECO:0000313" key="6">
    <source>
        <dbReference type="EMBL" id="MEC5423172.1"/>
    </source>
</evidence>
<evidence type="ECO:0000259" key="5">
    <source>
        <dbReference type="PROSITE" id="PS51464"/>
    </source>
</evidence>
<evidence type="ECO:0000259" key="4">
    <source>
        <dbReference type="PROSITE" id="PS51071"/>
    </source>
</evidence>
<feature type="domain" description="HTH rpiR-type" evidence="4">
    <location>
        <begin position="3"/>
        <end position="79"/>
    </location>
</feature>
<keyword evidence="2" id="KW-0238">DNA-binding</keyword>
<dbReference type="PROSITE" id="PS51071">
    <property type="entry name" value="HTH_RPIR"/>
    <property type="match status" value="1"/>
</dbReference>
<dbReference type="InterPro" id="IPR035472">
    <property type="entry name" value="RpiR-like_SIS"/>
</dbReference>
<comment type="caution">
    <text evidence="6">The sequence shown here is derived from an EMBL/GenBank/DDBJ whole genome shotgun (WGS) entry which is preliminary data.</text>
</comment>
<dbReference type="EMBL" id="JARZFX010000002">
    <property type="protein sequence ID" value="MEC5423172.1"/>
    <property type="molecule type" value="Genomic_DNA"/>
</dbReference>
<dbReference type="InterPro" id="IPR001347">
    <property type="entry name" value="SIS_dom"/>
</dbReference>
<keyword evidence="3" id="KW-0804">Transcription</keyword>
<sequence length="279" mass="31776">MTPNYINKTEYYFPTLTKGLKKVANSLLSDPMIFATHPAKKVGEIIGVSETMVIRLCHSIGYTGYSTLQKEVRTYLLELNNESFEVAADQIEATNRYALSMQKDISNLKNNIDKLDVDQLNEFVETIINSEKVVIAGYYHSFTFAHWFSFNLNYILRNSSLYRPETDAGLLDLLPEKSCIVVFSFYRYALDTIRLAEEAKEKGIKVLTITDSRVAPVTEVADIIIPITISPNNLLSKGPVTLSFINSILFEIIQRVEERGVIHSTFKYFIEDGEDKWKS</sequence>
<dbReference type="Proteomes" id="UP001335737">
    <property type="component" value="Unassembled WGS sequence"/>
</dbReference>
<protein>
    <submittedName>
        <fullName evidence="6">MurR/RpiR family transcriptional regulator</fullName>
    </submittedName>
</protein>
<proteinExistence type="predicted"/>
<feature type="domain" description="SIS" evidence="5">
    <location>
        <begin position="123"/>
        <end position="258"/>
    </location>
</feature>
<dbReference type="InterPro" id="IPR046348">
    <property type="entry name" value="SIS_dom_sf"/>
</dbReference>
<dbReference type="InterPro" id="IPR047640">
    <property type="entry name" value="RpiR-like"/>
</dbReference>
<keyword evidence="1" id="KW-0805">Transcription regulation</keyword>
<gene>
    <name evidence="6" type="ORF">QGM71_06615</name>
</gene>
<evidence type="ECO:0000256" key="3">
    <source>
        <dbReference type="ARBA" id="ARBA00023163"/>
    </source>
</evidence>
<dbReference type="RefSeq" id="WP_327606732.1">
    <property type="nucleotide sequence ID" value="NZ_JARZFX010000002.1"/>
</dbReference>
<keyword evidence="7" id="KW-1185">Reference proteome</keyword>
<evidence type="ECO:0000256" key="2">
    <source>
        <dbReference type="ARBA" id="ARBA00023125"/>
    </source>
</evidence>
<accession>A0ABU6KCV6</accession>